<feature type="compositionally biased region" description="Basic and acidic residues" evidence="7">
    <location>
        <begin position="618"/>
        <end position="636"/>
    </location>
</feature>
<dbReference type="InterPro" id="IPR039726">
    <property type="entry name" value="Prp40-like"/>
</dbReference>
<dbReference type="PANTHER" id="PTHR11864">
    <property type="entry name" value="PRE-MRNA-PROCESSING PROTEIN PRP40"/>
    <property type="match status" value="1"/>
</dbReference>
<keyword evidence="6" id="KW-0175">Coiled coil</keyword>
<dbReference type="SMART" id="SM00456">
    <property type="entry name" value="WW"/>
    <property type="match status" value="2"/>
</dbReference>
<dbReference type="GO" id="GO:0003723">
    <property type="term" value="F:RNA binding"/>
    <property type="evidence" value="ECO:0007669"/>
    <property type="project" value="TreeGrafter"/>
</dbReference>
<feature type="compositionally biased region" description="Basic and acidic residues" evidence="7">
    <location>
        <begin position="1897"/>
        <end position="1906"/>
    </location>
</feature>
<evidence type="ECO:0000256" key="6">
    <source>
        <dbReference type="SAM" id="Coils"/>
    </source>
</evidence>
<feature type="compositionally biased region" description="Low complexity" evidence="7">
    <location>
        <begin position="1263"/>
        <end position="1292"/>
    </location>
</feature>
<feature type="region of interest" description="Disordered" evidence="7">
    <location>
        <begin position="460"/>
        <end position="518"/>
    </location>
</feature>
<feature type="region of interest" description="Disordered" evidence="7">
    <location>
        <begin position="566"/>
        <end position="586"/>
    </location>
</feature>
<feature type="compositionally biased region" description="Basic and acidic residues" evidence="7">
    <location>
        <begin position="1946"/>
        <end position="1962"/>
    </location>
</feature>
<feature type="compositionally biased region" description="Basic and acidic residues" evidence="7">
    <location>
        <begin position="1"/>
        <end position="23"/>
    </location>
</feature>
<proteinExistence type="predicted"/>
<accession>A0A0N7L997</accession>
<feature type="region of interest" description="Disordered" evidence="7">
    <location>
        <begin position="1"/>
        <end position="157"/>
    </location>
</feature>
<dbReference type="PROSITE" id="PS50020">
    <property type="entry name" value="WW_DOMAIN_2"/>
    <property type="match status" value="2"/>
</dbReference>
<keyword evidence="3" id="KW-0677">Repeat</keyword>
<feature type="compositionally biased region" description="Low complexity" evidence="7">
    <location>
        <begin position="964"/>
        <end position="975"/>
    </location>
</feature>
<feature type="region of interest" description="Disordered" evidence="7">
    <location>
        <begin position="1817"/>
        <end position="1962"/>
    </location>
</feature>
<dbReference type="InterPro" id="IPR002713">
    <property type="entry name" value="FF_domain"/>
</dbReference>
<feature type="compositionally biased region" description="Low complexity" evidence="7">
    <location>
        <begin position="651"/>
        <end position="663"/>
    </location>
</feature>
<feature type="compositionally biased region" description="Basic and acidic residues" evidence="7">
    <location>
        <begin position="102"/>
        <end position="111"/>
    </location>
</feature>
<dbReference type="CDD" id="cd00201">
    <property type="entry name" value="WW"/>
    <property type="match status" value="2"/>
</dbReference>
<feature type="compositionally biased region" description="Basic and acidic residues" evidence="7">
    <location>
        <begin position="1878"/>
        <end position="1890"/>
    </location>
</feature>
<keyword evidence="10" id="KW-1185">Reference proteome</keyword>
<dbReference type="GO" id="GO:0045292">
    <property type="term" value="P:mRNA cis splicing, via spliceosome"/>
    <property type="evidence" value="ECO:0007669"/>
    <property type="project" value="InterPro"/>
</dbReference>
<keyword evidence="2" id="KW-0507">mRNA processing</keyword>
<organism evidence="9 10">
    <name type="scientific">Ceraceosorus bombacis</name>
    <dbReference type="NCBI Taxonomy" id="401625"/>
    <lineage>
        <taxon>Eukaryota</taxon>
        <taxon>Fungi</taxon>
        <taxon>Dikarya</taxon>
        <taxon>Basidiomycota</taxon>
        <taxon>Ustilaginomycotina</taxon>
        <taxon>Exobasidiomycetes</taxon>
        <taxon>Ceraceosorales</taxon>
        <taxon>Ceraceosoraceae</taxon>
        <taxon>Ceraceosorus</taxon>
    </lineage>
</organism>
<feature type="compositionally biased region" description="Low complexity" evidence="7">
    <location>
        <begin position="1304"/>
        <end position="1323"/>
    </location>
</feature>
<comment type="subcellular location">
    <subcellularLocation>
        <location evidence="1">Nucleus</location>
    </subcellularLocation>
</comment>
<evidence type="ECO:0000313" key="9">
    <source>
        <dbReference type="EMBL" id="CEH13178.1"/>
    </source>
</evidence>
<feature type="compositionally biased region" description="Acidic residues" evidence="7">
    <location>
        <begin position="483"/>
        <end position="496"/>
    </location>
</feature>
<dbReference type="STRING" id="401625.A0A0N7L997"/>
<feature type="domain" description="WW" evidence="8">
    <location>
        <begin position="1141"/>
        <end position="1168"/>
    </location>
</feature>
<feature type="compositionally biased region" description="Polar residues" evidence="7">
    <location>
        <begin position="55"/>
        <end position="95"/>
    </location>
</feature>
<feature type="region of interest" description="Disordered" evidence="7">
    <location>
        <begin position="598"/>
        <end position="728"/>
    </location>
</feature>
<dbReference type="Proteomes" id="UP000054845">
    <property type="component" value="Unassembled WGS sequence"/>
</dbReference>
<feature type="compositionally biased region" description="Basic and acidic residues" evidence="7">
    <location>
        <begin position="134"/>
        <end position="153"/>
    </location>
</feature>
<feature type="compositionally biased region" description="Polar residues" evidence="7">
    <location>
        <begin position="671"/>
        <end position="687"/>
    </location>
</feature>
<feature type="compositionally biased region" description="Basic and acidic residues" evidence="7">
    <location>
        <begin position="1830"/>
        <end position="1852"/>
    </location>
</feature>
<dbReference type="PANTHER" id="PTHR11864:SF0">
    <property type="entry name" value="PRP40 PRE-MRNA PROCESSING FACTOR 40 HOMOLOG A (YEAST)"/>
    <property type="match status" value="1"/>
</dbReference>
<evidence type="ECO:0000256" key="3">
    <source>
        <dbReference type="ARBA" id="ARBA00022737"/>
    </source>
</evidence>
<dbReference type="InterPro" id="IPR036020">
    <property type="entry name" value="WW_dom_sf"/>
</dbReference>
<feature type="region of interest" description="Disordered" evidence="7">
    <location>
        <begin position="173"/>
        <end position="209"/>
    </location>
</feature>
<dbReference type="EMBL" id="CCYA01000206">
    <property type="protein sequence ID" value="CEH13178.1"/>
    <property type="molecule type" value="Genomic_DNA"/>
</dbReference>
<keyword evidence="4" id="KW-0508">mRNA splicing</keyword>
<dbReference type="FunFam" id="1.10.10.440:FF:000013">
    <property type="entry name" value="pre-mRNA-processing protein 40A isoform X1"/>
    <property type="match status" value="1"/>
</dbReference>
<evidence type="ECO:0000259" key="8">
    <source>
        <dbReference type="PROSITE" id="PS50020"/>
    </source>
</evidence>
<dbReference type="GO" id="GO:0005685">
    <property type="term" value="C:U1 snRNP"/>
    <property type="evidence" value="ECO:0007669"/>
    <property type="project" value="TreeGrafter"/>
</dbReference>
<dbReference type="SUPFAM" id="SSF51045">
    <property type="entry name" value="WW domain"/>
    <property type="match status" value="2"/>
</dbReference>
<feature type="compositionally biased region" description="Basic and acidic residues" evidence="7">
    <location>
        <begin position="700"/>
        <end position="728"/>
    </location>
</feature>
<keyword evidence="5" id="KW-0539">Nucleus</keyword>
<dbReference type="SUPFAM" id="SSF81698">
    <property type="entry name" value="FF domain"/>
    <property type="match status" value="3"/>
</dbReference>
<feature type="compositionally biased region" description="Basic and acidic residues" evidence="7">
    <location>
        <begin position="1920"/>
        <end position="1938"/>
    </location>
</feature>
<protein>
    <submittedName>
        <fullName evidence="9">Spliceosomal protein FBP11/Splicing factor PRP40</fullName>
    </submittedName>
</protein>
<reference evidence="9 10" key="1">
    <citation type="submission" date="2014-09" db="EMBL/GenBank/DDBJ databases">
        <authorList>
            <person name="Magalhaes I.L.F."/>
            <person name="Oliveira U."/>
            <person name="Santos F.R."/>
            <person name="Vidigal T.H.D.A."/>
            <person name="Brescovit A.D."/>
            <person name="Santos A.J."/>
        </authorList>
    </citation>
    <scope>NUCLEOTIDE SEQUENCE [LARGE SCALE GENOMIC DNA]</scope>
</reference>
<evidence type="ECO:0000256" key="5">
    <source>
        <dbReference type="ARBA" id="ARBA00023242"/>
    </source>
</evidence>
<dbReference type="Pfam" id="PF01846">
    <property type="entry name" value="FF"/>
    <property type="match status" value="1"/>
</dbReference>
<sequence>MSSVEHDKKAAKAEKRAAKEAKRANRALQAAAAAPAAAPPPPPDSFDAELAAMFSNAQPAYSSLDTSTQLASEQAPSHPQRTQRTRSAPHSSTQNTKRRKVRSEAEGERQVRAPSDGPWLSDTDSEESELQALSDDKAQQRRPQGDEGGKSDGEEGVSVELVHESILAARKSAKKGNKAAAHPSSAKGATTSELEVEAAGEDDGDSESARAIRDARTLFVGNIPLAVMSSKALRRKLLRHLQLCSPWPSRTLLEKLRFRSVPFAVPTGDYTAQNVEEANAKAKRRERARVWKHEREEGAGSAPAQKFLTPAQKRKVAFINEELNQQAHSVNAYVTIAMLDSEDADSPAASDYEKNLNAQGIAALTAHQADGTVFEGRHLRVDISAAIPASHRGGLPPTSPLGTPRSDVQDAPFTAFVGGLDYNADEEKLWTWFDLLLINEMGTPPAWEGLEDNKIWKRMPAPEPRATDGSGAGQSEVQKGEESDADTSDGSDEEDCGPTSKATHSNKTACPPAPQRGSSWVRSIRLVRDNATQLGKGFGYVRFASESCVDEVLALAAQDEAVLGSRHTGAGGGDRNAKASQARAAGVKEYRRKMKFEGRPIRVSKCKMTTKNSGAGRRAFDQKKQREELKRRRSVDGDAQESLSTPSRVRSAGAPTPGGSSPGQKKKSATVVDTPTQHRLSSSSKQVANPGPSIPYDAAKQARIEAKRKDPERLKRRAEKKEKKRAEEAQVRKLRDVLGDEADGKRKGKVKIMPFKNTFKPSVLHLAASASNKRVRSSLGSTLQRAHLMATGVLCIVALCLVQRVSANTEIENFGPLLCRADAVGLLSDHAARKVARGWPILVPASTPSRFTIPAVARQDASADRGAWIVLQLTRAAHDSRWRDEQTGSGEEEEAKAIHQENIRAGKGTSSAESQADAAQVFPAKFWVEVYTPEGMLEAGGISWQAAQEEGPSNDTDAVRSDRAAQASRASPQPRTASGRGGVAQPTGTPQPAQPEGPTVISQADARTPPEAYAQTGGEAPALWPCPRVYARIRAVHDGTPIPVMASNPPSILVRLAQAYLGALGPGEHQDGSRQAALHSSNVPIHLILEPLDLALVPHTALSLLALLLPIMAIAWTICVPLALAACTAVLRCAVQRDLHWTVHRNAAGRQYWHHKVEKRSVWDKPVELQSAREQAIARTPWKEYTSGDRKYYVHSDTKQSTWTLPPDLKAVLDSLPPESPAAPSLPSNPPAQQQQQHAPHSSIGASSPAPDTPGQAPASHIATAPGPGQAPLAQPQQHAGPPPGYGAAARPMYSGPPPGFGGAAAATAGGSGALPPHLTGPNAAPPGAPGARPVPAGPSPGPSVSAFASGEEAFQSLLRGKGVDASWTWESTMREIITDPLYKALKTMTERKAAFGRYIDSIKLAEENERKDKVSALEPAIRTICERLKSENKLKMHHSAEAAGKLLDAYGEWRQLRSIGESYAKDLWNRLAREWKEAEATSTRELRHRNMDMLMSLLHTFEADVFTRWKDAHRTVLESDEWATDAHLSSMDLSDMVIVFDEHMKSLEKERGDADRVRDAERAKEERHRRVAFRKRLQELVSDGRLTALTPWPAIYQIVKSDSGFPELMGQPGSSPLDLYFDVIDDLEQKLATNVKLVEELLQANAQPQQDGPAQQAVMVKPTTTLQEFRQKARNVLDATQTREANGGASASPVALVLQNEAQLKSVFDELHARALRHLSDVRRRAERKLRHLTEDLRFALRKVDSASDAAIEAQVKLDTEEELSQSWDVWRQRLDKLALKDWTDMNKLLEASEGVIDAEQVDEARKQAWERFAKRHREKLQEQQAQARDADGREESDGRKRAGDSPERRSPTSSRKRKSAEVGRIADQSGEADGAGSERRSSRRKAEDTSTSSGVRDRASRRAGADAVATQASTSAKQTEERIRRRGTSEADERERKRTRRGNANRDDESSSSEREEGEV</sequence>
<dbReference type="Gene3D" id="3.30.70.330">
    <property type="match status" value="1"/>
</dbReference>
<dbReference type="PROSITE" id="PS01159">
    <property type="entry name" value="WW_DOMAIN_1"/>
    <property type="match status" value="1"/>
</dbReference>
<feature type="domain" description="WW" evidence="8">
    <location>
        <begin position="1176"/>
        <end position="1208"/>
    </location>
</feature>
<dbReference type="Gene3D" id="2.20.70.10">
    <property type="match status" value="2"/>
</dbReference>
<feature type="coiled-coil region" evidence="6">
    <location>
        <begin position="1717"/>
        <end position="1744"/>
    </location>
</feature>
<dbReference type="InterPro" id="IPR036517">
    <property type="entry name" value="FF_domain_sf"/>
</dbReference>
<evidence type="ECO:0000256" key="1">
    <source>
        <dbReference type="ARBA" id="ARBA00004123"/>
    </source>
</evidence>
<feature type="region of interest" description="Disordered" evidence="7">
    <location>
        <begin position="1210"/>
        <end position="1345"/>
    </location>
</feature>
<feature type="compositionally biased region" description="Acidic residues" evidence="7">
    <location>
        <begin position="194"/>
        <end position="206"/>
    </location>
</feature>
<dbReference type="Gene3D" id="1.10.10.440">
    <property type="entry name" value="FF domain"/>
    <property type="match status" value="2"/>
</dbReference>
<dbReference type="OrthoDB" id="187617at2759"/>
<evidence type="ECO:0000313" key="10">
    <source>
        <dbReference type="Proteomes" id="UP000054845"/>
    </source>
</evidence>
<evidence type="ECO:0000256" key="4">
    <source>
        <dbReference type="ARBA" id="ARBA00023187"/>
    </source>
</evidence>
<dbReference type="InterPro" id="IPR012677">
    <property type="entry name" value="Nucleotide-bd_a/b_plait_sf"/>
</dbReference>
<feature type="compositionally biased region" description="Low complexity" evidence="7">
    <location>
        <begin position="984"/>
        <end position="999"/>
    </location>
</feature>
<dbReference type="SMART" id="SM00441">
    <property type="entry name" value="FF"/>
    <property type="match status" value="3"/>
</dbReference>
<feature type="compositionally biased region" description="Low complexity" evidence="7">
    <location>
        <begin position="1222"/>
        <end position="1243"/>
    </location>
</feature>
<feature type="region of interest" description="Disordered" evidence="7">
    <location>
        <begin position="946"/>
        <end position="1003"/>
    </location>
</feature>
<dbReference type="GO" id="GO:0071004">
    <property type="term" value="C:U2-type prespliceosome"/>
    <property type="evidence" value="ECO:0007669"/>
    <property type="project" value="TreeGrafter"/>
</dbReference>
<dbReference type="InterPro" id="IPR001202">
    <property type="entry name" value="WW_dom"/>
</dbReference>
<evidence type="ECO:0000256" key="2">
    <source>
        <dbReference type="ARBA" id="ARBA00022664"/>
    </source>
</evidence>
<name>A0A0N7L997_9BASI</name>
<evidence type="ECO:0000256" key="7">
    <source>
        <dbReference type="SAM" id="MobiDB-lite"/>
    </source>
</evidence>